<dbReference type="PROSITE" id="PS01032">
    <property type="entry name" value="PPM_1"/>
    <property type="match status" value="1"/>
</dbReference>
<dbReference type="SUPFAM" id="SSF81606">
    <property type="entry name" value="PP2C-like"/>
    <property type="match status" value="1"/>
</dbReference>
<dbReference type="Gene3D" id="3.60.40.10">
    <property type="entry name" value="PPM-type phosphatase domain"/>
    <property type="match status" value="1"/>
</dbReference>
<dbReference type="SMART" id="SM00332">
    <property type="entry name" value="PP2Cc"/>
    <property type="match status" value="1"/>
</dbReference>
<keyword evidence="2 4" id="KW-0378">Hydrolase</keyword>
<organism evidence="8">
    <name type="scientific">Palpitomonas bilix</name>
    <dbReference type="NCBI Taxonomy" id="652834"/>
    <lineage>
        <taxon>Eukaryota</taxon>
        <taxon>Eukaryota incertae sedis</taxon>
    </lineage>
</organism>
<evidence type="ECO:0000256" key="1">
    <source>
        <dbReference type="ARBA" id="ARBA00022723"/>
    </source>
</evidence>
<proteinExistence type="inferred from homology"/>
<dbReference type="CDD" id="cd00143">
    <property type="entry name" value="PP2Cc"/>
    <property type="match status" value="1"/>
</dbReference>
<dbReference type="GO" id="GO:0004722">
    <property type="term" value="F:protein serine/threonine phosphatase activity"/>
    <property type="evidence" value="ECO:0007669"/>
    <property type="project" value="InterPro"/>
</dbReference>
<dbReference type="InterPro" id="IPR000222">
    <property type="entry name" value="PP2C_BS"/>
</dbReference>
<evidence type="ECO:0000313" key="8">
    <source>
        <dbReference type="EMBL" id="CAE0246165.1"/>
    </source>
</evidence>
<dbReference type="InterPro" id="IPR015655">
    <property type="entry name" value="PP2C"/>
</dbReference>
<dbReference type="InterPro" id="IPR036457">
    <property type="entry name" value="PPM-type-like_dom_sf"/>
</dbReference>
<dbReference type="EMBL" id="HBIB01012716">
    <property type="protein sequence ID" value="CAE0246162.1"/>
    <property type="molecule type" value="Transcribed_RNA"/>
</dbReference>
<dbReference type="EMBL" id="HBIB01012720">
    <property type="protein sequence ID" value="CAE0246165.1"/>
    <property type="molecule type" value="Transcribed_RNA"/>
</dbReference>
<reference evidence="8" key="1">
    <citation type="submission" date="2021-01" db="EMBL/GenBank/DDBJ databases">
        <authorList>
            <person name="Corre E."/>
            <person name="Pelletier E."/>
            <person name="Niang G."/>
            <person name="Scheremetjew M."/>
            <person name="Finn R."/>
            <person name="Kale V."/>
            <person name="Holt S."/>
            <person name="Cochrane G."/>
            <person name="Meng A."/>
            <person name="Brown T."/>
            <person name="Cohen L."/>
        </authorList>
    </citation>
    <scope>NUCLEOTIDE SEQUENCE</scope>
    <source>
        <strain evidence="8">NIES-2562</strain>
    </source>
</reference>
<evidence type="ECO:0000313" key="7">
    <source>
        <dbReference type="EMBL" id="CAE0246163.1"/>
    </source>
</evidence>
<evidence type="ECO:0000256" key="2">
    <source>
        <dbReference type="ARBA" id="ARBA00022801"/>
    </source>
</evidence>
<evidence type="ECO:0000259" key="5">
    <source>
        <dbReference type="PROSITE" id="PS51746"/>
    </source>
</evidence>
<keyword evidence="1" id="KW-0479">Metal-binding</keyword>
<gene>
    <name evidence="6" type="ORF">PBIL07802_LOCUS8345</name>
    <name evidence="7" type="ORF">PBIL07802_LOCUS8346</name>
    <name evidence="8" type="ORF">PBIL07802_LOCUS8348</name>
</gene>
<comment type="similarity">
    <text evidence="4">Belongs to the PP2C family.</text>
</comment>
<dbReference type="PANTHER" id="PTHR47992">
    <property type="entry name" value="PROTEIN PHOSPHATASE"/>
    <property type="match status" value="1"/>
</dbReference>
<evidence type="ECO:0000313" key="6">
    <source>
        <dbReference type="EMBL" id="CAE0246162.1"/>
    </source>
</evidence>
<dbReference type="Pfam" id="PF00481">
    <property type="entry name" value="PP2C"/>
    <property type="match status" value="1"/>
</dbReference>
<dbReference type="GO" id="GO:0046872">
    <property type="term" value="F:metal ion binding"/>
    <property type="evidence" value="ECO:0007669"/>
    <property type="project" value="UniProtKB-KW"/>
</dbReference>
<dbReference type="PROSITE" id="PS51746">
    <property type="entry name" value="PPM_2"/>
    <property type="match status" value="1"/>
</dbReference>
<keyword evidence="3 4" id="KW-0904">Protein phosphatase</keyword>
<dbReference type="EMBL" id="HBIB01012717">
    <property type="protein sequence ID" value="CAE0246163.1"/>
    <property type="molecule type" value="Transcribed_RNA"/>
</dbReference>
<evidence type="ECO:0000256" key="4">
    <source>
        <dbReference type="RuleBase" id="RU003465"/>
    </source>
</evidence>
<name>A0A7S3G1M7_9EUKA</name>
<evidence type="ECO:0000256" key="3">
    <source>
        <dbReference type="ARBA" id="ARBA00022912"/>
    </source>
</evidence>
<feature type="domain" description="PPM-type phosphatase" evidence="5">
    <location>
        <begin position="131"/>
        <end position="374"/>
    </location>
</feature>
<dbReference type="SMART" id="SM00331">
    <property type="entry name" value="PP2C_SIG"/>
    <property type="match status" value="1"/>
</dbReference>
<sequence length="374" mass="40438">MGEGPCVTQSCRDFVYHPKFNCERYISQELATNSGLSVGQDPSLLNTLKRKRPPSLCVRDICSVSTFMDCGSDSDSSPEVPRKRVRPPSLSLTEEISFSGNTCCQQEVTIPVPKEDISIRAFDDYSVEGDGFGGAAARGKRRKHVMEDRLCTHCNAANDSSIFGIFDGHGGIAAAAFVSESLPSICEQLIVEGADAKDALPKSLLLAEKGFCQTTPSSTSGCTAAVALVEKDRVVIANVGDSRIILVTDADVVDLTEDHNVHSEKERNRIEKAGGYIIGNRVEGVLSVTRALGDRDFKEHVISTPDTTTLRRSGTDQFLLLASDGIWSVMSSSEAARFIKENRQRGWGEVAKALVEFAQHKGSTDDCSVIVVSL</sequence>
<dbReference type="InterPro" id="IPR001932">
    <property type="entry name" value="PPM-type_phosphatase-like_dom"/>
</dbReference>
<dbReference type="AlphaFoldDB" id="A0A7S3G1M7"/>
<protein>
    <recommendedName>
        <fullName evidence="5">PPM-type phosphatase domain-containing protein</fullName>
    </recommendedName>
</protein>
<accession>A0A7S3G1M7</accession>